<evidence type="ECO:0000313" key="2">
    <source>
        <dbReference type="Proteomes" id="UP001319045"/>
    </source>
</evidence>
<evidence type="ECO:0000313" key="1">
    <source>
        <dbReference type="EMBL" id="BCS86436.1"/>
    </source>
</evidence>
<dbReference type="InterPro" id="IPR036866">
    <property type="entry name" value="RibonucZ/Hydroxyglut_hydro"/>
</dbReference>
<sequence length="294" mass="34044">MKLTYIYHSGFAIETESCMLIFDYWMDPTGVIPKILSTTNKPVYVFASHFHEDHFTKDILKWRTDYPTLSFIYILSKDILKRRRADKEDADVWMAKGSVWSEDILNVYATGSNDSGVSWIVEVKETESQVYVERIFHAGDLNNWYARFLTDTYDGNPIDSEEPMNEAEAESSSLELCSARKRKTVGQFGVIDPIKDEKQFLGELKDIKKIADSFDVVMFPVDGRIGNGYTRGARQFIEQFKVGLFIPMHFVVSGFKSAWRMKEFTDEYNIPFWSIEKEGQSINVEKEQTMATRK</sequence>
<dbReference type="PANTHER" id="PTHR42967:SF1">
    <property type="entry name" value="MBL FOLD METALLO-HYDROLASE"/>
    <property type="match status" value="1"/>
</dbReference>
<dbReference type="EMBL" id="AP024484">
    <property type="protein sequence ID" value="BCS86436.1"/>
    <property type="molecule type" value="Genomic_DNA"/>
</dbReference>
<reference evidence="1 2" key="1">
    <citation type="journal article" date="2022" name="Int. J. Syst. Evol. Microbiol.">
        <title>Prevotella herbatica sp. nov., a plant polysaccharide-decomposing anaerobic bacterium isolated from a methanogenic reactor.</title>
        <authorList>
            <person name="Uek A."/>
            <person name="Tonouchi A."/>
            <person name="Kaku N."/>
            <person name="Ueki K."/>
        </authorList>
    </citation>
    <scope>NUCLEOTIDE SEQUENCE [LARGE SCALE GENOMIC DNA]</scope>
    <source>
        <strain evidence="1 2">WR041</strain>
    </source>
</reference>
<dbReference type="SUPFAM" id="SSF56281">
    <property type="entry name" value="Metallo-hydrolase/oxidoreductase"/>
    <property type="match status" value="1"/>
</dbReference>
<protein>
    <submittedName>
        <fullName evidence="1">Hydrolase</fullName>
    </submittedName>
</protein>
<organism evidence="1 2">
    <name type="scientific">Prevotella herbatica</name>
    <dbReference type="NCBI Taxonomy" id="2801997"/>
    <lineage>
        <taxon>Bacteria</taxon>
        <taxon>Pseudomonadati</taxon>
        <taxon>Bacteroidota</taxon>
        <taxon>Bacteroidia</taxon>
        <taxon>Bacteroidales</taxon>
        <taxon>Prevotellaceae</taxon>
        <taxon>Prevotella</taxon>
    </lineage>
</organism>
<proteinExistence type="predicted"/>
<dbReference type="Gene3D" id="3.60.15.10">
    <property type="entry name" value="Ribonuclease Z/Hydroxyacylglutathione hydrolase-like"/>
    <property type="match status" value="1"/>
</dbReference>
<keyword evidence="2" id="KW-1185">Reference proteome</keyword>
<dbReference type="Proteomes" id="UP001319045">
    <property type="component" value="Chromosome"/>
</dbReference>
<gene>
    <name evidence="1" type="ORF">prwr041_23290</name>
</gene>
<dbReference type="PANTHER" id="PTHR42967">
    <property type="entry name" value="METAL DEPENDENT HYDROLASE"/>
    <property type="match status" value="1"/>
</dbReference>
<dbReference type="GO" id="GO:0016787">
    <property type="term" value="F:hydrolase activity"/>
    <property type="evidence" value="ECO:0007669"/>
    <property type="project" value="UniProtKB-KW"/>
</dbReference>
<keyword evidence="1" id="KW-0378">Hydrolase</keyword>
<dbReference type="RefSeq" id="WP_207154003.1">
    <property type="nucleotide sequence ID" value="NZ_AP024484.1"/>
</dbReference>
<accession>A0ABN6ENG3</accession>
<name>A0ABN6ENG3_9BACT</name>